<accession>A0A1J5R3P9</accession>
<dbReference type="InterPro" id="IPR036942">
    <property type="entry name" value="Beta-barrel_TonB_sf"/>
</dbReference>
<dbReference type="EMBL" id="MLJW01000305">
    <property type="protein sequence ID" value="OIQ90074.1"/>
    <property type="molecule type" value="Genomic_DNA"/>
</dbReference>
<reference evidence="12" key="1">
    <citation type="submission" date="2016-10" db="EMBL/GenBank/DDBJ databases">
        <title>Sequence of Gallionella enrichment culture.</title>
        <authorList>
            <person name="Poehlein A."/>
            <person name="Muehling M."/>
            <person name="Daniel R."/>
        </authorList>
    </citation>
    <scope>NUCLEOTIDE SEQUENCE</scope>
</reference>
<evidence type="ECO:0000313" key="12">
    <source>
        <dbReference type="EMBL" id="OIQ90074.1"/>
    </source>
</evidence>
<dbReference type="AlphaFoldDB" id="A0A1J5R3P9"/>
<evidence type="ECO:0000256" key="7">
    <source>
        <dbReference type="ARBA" id="ARBA00023065"/>
    </source>
</evidence>
<keyword evidence="7" id="KW-0406">Ion transport</keyword>
<dbReference type="GO" id="GO:0015344">
    <property type="term" value="F:siderophore uptake transmembrane transporter activity"/>
    <property type="evidence" value="ECO:0007669"/>
    <property type="project" value="TreeGrafter"/>
</dbReference>
<name>A0A1J5R3P9_9ZZZZ</name>
<dbReference type="PANTHER" id="PTHR32552:SF68">
    <property type="entry name" value="FERRICHROME OUTER MEMBRANE TRANSPORTER_PHAGE RECEPTOR"/>
    <property type="match status" value="1"/>
</dbReference>
<evidence type="ECO:0000259" key="11">
    <source>
        <dbReference type="Pfam" id="PF07715"/>
    </source>
</evidence>
<keyword evidence="12" id="KW-0675">Receptor</keyword>
<keyword evidence="8" id="KW-0472">Membrane</keyword>
<keyword evidence="4" id="KW-0812">Transmembrane</keyword>
<feature type="domain" description="TonB-dependent receptor plug" evidence="11">
    <location>
        <begin position="82"/>
        <end position="191"/>
    </location>
</feature>
<dbReference type="Gene3D" id="2.40.170.20">
    <property type="entry name" value="TonB-dependent receptor, beta-barrel domain"/>
    <property type="match status" value="1"/>
</dbReference>
<dbReference type="GO" id="GO:0009279">
    <property type="term" value="C:cell outer membrane"/>
    <property type="evidence" value="ECO:0007669"/>
    <property type="project" value="UniProtKB-SubCell"/>
</dbReference>
<dbReference type="SUPFAM" id="SSF56935">
    <property type="entry name" value="Porins"/>
    <property type="match status" value="2"/>
</dbReference>
<evidence type="ECO:0000256" key="6">
    <source>
        <dbReference type="ARBA" id="ARBA00023004"/>
    </source>
</evidence>
<evidence type="ECO:0000256" key="5">
    <source>
        <dbReference type="ARBA" id="ARBA00022729"/>
    </source>
</evidence>
<keyword evidence="6" id="KW-0408">Iron</keyword>
<keyword evidence="2" id="KW-0813">Transport</keyword>
<keyword evidence="9" id="KW-0998">Cell outer membrane</keyword>
<dbReference type="InterPro" id="IPR039426">
    <property type="entry name" value="TonB-dep_rcpt-like"/>
</dbReference>
<evidence type="ECO:0000256" key="10">
    <source>
        <dbReference type="SAM" id="MobiDB-lite"/>
    </source>
</evidence>
<dbReference type="Pfam" id="PF07715">
    <property type="entry name" value="Plug"/>
    <property type="match status" value="1"/>
</dbReference>
<proteinExistence type="predicted"/>
<keyword evidence="5" id="KW-0732">Signal</keyword>
<organism evidence="12">
    <name type="scientific">mine drainage metagenome</name>
    <dbReference type="NCBI Taxonomy" id="410659"/>
    <lineage>
        <taxon>unclassified sequences</taxon>
        <taxon>metagenomes</taxon>
        <taxon>ecological metagenomes</taxon>
    </lineage>
</organism>
<keyword evidence="3" id="KW-0410">Iron transport</keyword>
<dbReference type="PANTHER" id="PTHR32552">
    <property type="entry name" value="FERRICHROME IRON RECEPTOR-RELATED"/>
    <property type="match status" value="1"/>
</dbReference>
<sequence length="1219" mass="133183">MSRNQTAIQKVIPIVAVLLAGGSAVFGQTAPAASSPTDKSNDQVTKTKDDVILLDPFVVNAESSNGYVATSTLAGTRLNTDLRDLGSAVTVVTGKLLSDLGATDNLTLLQYTPGTEVAGSHGNYGGQSSVNGGNDLLRDPNSGNRVRGLDSADNTRNFFMTQIPWDDYNVDRVDLSRGPNSLLFGIGSPAGLVNATLKSAIFRKKGSVDFVYDSNGSKRETFDVNQPILANELALRFDGLHTDSKYEQVPAFERQNRLYGTMTYSPKALNRNGNQTSISASFEGGNITANRERSDPPLDNISAWYLYGRNNTVAATNPAVDGNGYWNPFYWGDTNHFPPWLFRGYSTGYFGAPLFGNSNGNATLMPIQGTILPSAATKAMFTYNASGVPQGLINDNIYTQGQNLTAYRLNNNLVPYSSLQYANAQITDPGIFDFYHQLIDGSNNRQWSNWSSQSLNLKEILWNGRAGFSGDYYHEKYTDGELSLYQNAIQVETNSFLLGPGGATAQTQGYSNQNVGRPYVAGDGYENDNLSHYERQTMRAQAFGELRPTEIWGRSWITSLVGKQLLTLVASQQSLKQEDIAFERFAYSDVTAQQVWGDSNPWLGADNNRRVEVNTYIGAPMSSASSLSSLHLSNVQQYSVPGTQTVNVPVFNYTWINPGVSPTAPWVNTTNPVNAGKTETQTDNPANYQGWTMTPADIVSIGNNPNASSFSGLAMSGTKSHNYVNSEVASWQGKFLQDNLVVLFGIRRDEATYFKTYAPTPTSANPLNGDGAAGLNAPTYTWDDTTYTPRSTVTGTSKTTSVALHLPASIASKLPYGITPSLLYVQSSNFKPEPGRFDVYGNQLASPLGRTQEVSLLVEALDGKFSVRIGHYKTVIKNSDSPALNVWFGNGLYDWGQYYANGLISKANTDPSSVDPRALAAAKYWVANVGQVYTPAMLKFWDIPVAGEQYGTDGHINSAATSQDTEGTGYELEMTFQPTKNLSLIVNGSHESAKFTNIGGATFDWYNKVSSFLNTNTDPSHPGWVVGDLPLWGGTGVGNANYSTNGYHEDPGSNWSYVGSVWFYNNESGTAGQVANASARVGQQVMQMRPDHLNLIANYTFDSGRLKGLNFGGAFRWSSAAILGYRGAQNASYTPTNGQSQYVYDLNSPIKGPSERHFDLWVGYERNLMHNMKYRIQLNLQSVGEHDRLLPSYANPDGTYGYYYIQQGMTWRLSNTISF</sequence>
<dbReference type="Gene3D" id="2.170.130.10">
    <property type="entry name" value="TonB-dependent receptor, plug domain"/>
    <property type="match status" value="1"/>
</dbReference>
<dbReference type="InterPro" id="IPR012910">
    <property type="entry name" value="Plug_dom"/>
</dbReference>
<evidence type="ECO:0000256" key="4">
    <source>
        <dbReference type="ARBA" id="ARBA00022692"/>
    </source>
</evidence>
<comment type="subcellular location">
    <subcellularLocation>
        <location evidence="1">Cell outer membrane</location>
        <topology evidence="1">Multi-pass membrane protein</topology>
    </subcellularLocation>
</comment>
<dbReference type="InterPro" id="IPR037066">
    <property type="entry name" value="Plug_dom_sf"/>
</dbReference>
<evidence type="ECO:0000256" key="1">
    <source>
        <dbReference type="ARBA" id="ARBA00004571"/>
    </source>
</evidence>
<evidence type="ECO:0000256" key="3">
    <source>
        <dbReference type="ARBA" id="ARBA00022496"/>
    </source>
</evidence>
<evidence type="ECO:0000256" key="9">
    <source>
        <dbReference type="ARBA" id="ARBA00023237"/>
    </source>
</evidence>
<evidence type="ECO:0000256" key="2">
    <source>
        <dbReference type="ARBA" id="ARBA00022448"/>
    </source>
</evidence>
<protein>
    <submittedName>
        <fullName evidence="12">Ferrichrome-iron receptor</fullName>
    </submittedName>
</protein>
<gene>
    <name evidence="12" type="primary">fhuA_11</name>
    <name evidence="12" type="ORF">GALL_280290</name>
</gene>
<evidence type="ECO:0000256" key="8">
    <source>
        <dbReference type="ARBA" id="ARBA00023136"/>
    </source>
</evidence>
<feature type="region of interest" description="Disordered" evidence="10">
    <location>
        <begin position="119"/>
        <end position="140"/>
    </location>
</feature>
<comment type="caution">
    <text evidence="12">The sequence shown here is derived from an EMBL/GenBank/DDBJ whole genome shotgun (WGS) entry which is preliminary data.</text>
</comment>